<dbReference type="GO" id="GO:0050897">
    <property type="term" value="F:cobalt ion binding"/>
    <property type="evidence" value="ECO:0007669"/>
    <property type="project" value="TreeGrafter"/>
</dbReference>
<evidence type="ECO:0000256" key="3">
    <source>
        <dbReference type="ARBA" id="ARBA00022448"/>
    </source>
</evidence>
<keyword evidence="8 12" id="KW-1133">Transmembrane helix</keyword>
<gene>
    <name evidence="14" type="ORF">COO20_20530</name>
    <name evidence="13" type="ORF">CSC3H3_01655</name>
</gene>
<keyword evidence="5" id="KW-0997">Cell inner membrane</keyword>
<evidence type="ECO:0000313" key="16">
    <source>
        <dbReference type="Proteomes" id="UP000233597"/>
    </source>
</evidence>
<evidence type="ECO:0000256" key="5">
    <source>
        <dbReference type="ARBA" id="ARBA00022519"/>
    </source>
</evidence>
<keyword evidence="6 12" id="KW-0812">Transmembrane</keyword>
<dbReference type="InterPro" id="IPR045861">
    <property type="entry name" value="CorA_cytoplasmic_dom"/>
</dbReference>
<evidence type="ECO:0000256" key="7">
    <source>
        <dbReference type="ARBA" id="ARBA00022833"/>
    </source>
</evidence>
<dbReference type="GO" id="GO:0000287">
    <property type="term" value="F:magnesium ion binding"/>
    <property type="evidence" value="ECO:0007669"/>
    <property type="project" value="TreeGrafter"/>
</dbReference>
<comment type="similarity">
    <text evidence="2">Belongs to the CorA metal ion transporter (MIT) (TC 1.A.35) family.</text>
</comment>
<proteinExistence type="inferred from homology"/>
<keyword evidence="3" id="KW-0813">Transport</keyword>
<evidence type="ECO:0000313" key="14">
    <source>
        <dbReference type="EMBL" id="PKR50532.1"/>
    </source>
</evidence>
<comment type="subcellular location">
    <subcellularLocation>
        <location evidence="1">Cell membrane</location>
        <topology evidence="1">Multi-pass membrane protein</topology>
    </subcellularLocation>
</comment>
<evidence type="ECO:0000256" key="1">
    <source>
        <dbReference type="ARBA" id="ARBA00004651"/>
    </source>
</evidence>
<evidence type="ECO:0000256" key="11">
    <source>
        <dbReference type="SAM" id="Coils"/>
    </source>
</evidence>
<dbReference type="AlphaFoldDB" id="A0A2N3KIZ4"/>
<evidence type="ECO:0000256" key="8">
    <source>
        <dbReference type="ARBA" id="ARBA00022989"/>
    </source>
</evidence>
<dbReference type="GO" id="GO:0015095">
    <property type="term" value="F:magnesium ion transmembrane transporter activity"/>
    <property type="evidence" value="ECO:0007669"/>
    <property type="project" value="TreeGrafter"/>
</dbReference>
<protein>
    <submittedName>
        <fullName evidence="14">Zinc transporter ZntB</fullName>
    </submittedName>
</protein>
<evidence type="ECO:0000256" key="10">
    <source>
        <dbReference type="ARBA" id="ARBA00023136"/>
    </source>
</evidence>
<evidence type="ECO:0000256" key="4">
    <source>
        <dbReference type="ARBA" id="ARBA00022475"/>
    </source>
</evidence>
<dbReference type="RefSeq" id="WP_101269990.1">
    <property type="nucleotide sequence ID" value="NZ_CP024199.1"/>
</dbReference>
<dbReference type="GO" id="GO:0015087">
    <property type="term" value="F:cobalt ion transmembrane transporter activity"/>
    <property type="evidence" value="ECO:0007669"/>
    <property type="project" value="TreeGrafter"/>
</dbReference>
<dbReference type="Gene3D" id="3.30.460.20">
    <property type="entry name" value="CorA soluble domain-like"/>
    <property type="match status" value="1"/>
</dbReference>
<dbReference type="Pfam" id="PF01544">
    <property type="entry name" value="CorA"/>
    <property type="match status" value="1"/>
</dbReference>
<reference evidence="13 15" key="2">
    <citation type="submission" date="2017-10" db="EMBL/GenBank/DDBJ databases">
        <title>Biodiversity and function of Thalassospira species in the particle-attached aromatic-hydrocarbon-degrading consortia from the surface seawater of the China South Sea.</title>
        <authorList>
            <person name="Dong C."/>
            <person name="Liu R."/>
            <person name="Shao Z."/>
        </authorList>
    </citation>
    <scope>NUCLEOTIDE SEQUENCE [LARGE SCALE GENOMIC DNA]</scope>
    <source>
        <strain evidence="13 15">CSC3H3</strain>
    </source>
</reference>
<keyword evidence="9" id="KW-0406">Ion transport</keyword>
<organism evidence="14 16">
    <name type="scientific">Thalassospira marina</name>
    <dbReference type="NCBI Taxonomy" id="2048283"/>
    <lineage>
        <taxon>Bacteria</taxon>
        <taxon>Pseudomonadati</taxon>
        <taxon>Pseudomonadota</taxon>
        <taxon>Alphaproteobacteria</taxon>
        <taxon>Rhodospirillales</taxon>
        <taxon>Thalassospiraceae</taxon>
        <taxon>Thalassospira</taxon>
    </lineage>
</organism>
<evidence type="ECO:0000256" key="6">
    <source>
        <dbReference type="ARBA" id="ARBA00022692"/>
    </source>
</evidence>
<dbReference type="SUPFAM" id="SSF144083">
    <property type="entry name" value="Magnesium transport protein CorA, transmembrane region"/>
    <property type="match status" value="1"/>
</dbReference>
<dbReference type="SUPFAM" id="SSF143865">
    <property type="entry name" value="CorA soluble domain-like"/>
    <property type="match status" value="1"/>
</dbReference>
<evidence type="ECO:0000256" key="9">
    <source>
        <dbReference type="ARBA" id="ARBA00023065"/>
    </source>
</evidence>
<dbReference type="InterPro" id="IPR002523">
    <property type="entry name" value="MgTranspt_CorA/ZnTranspt_ZntB"/>
</dbReference>
<evidence type="ECO:0000256" key="12">
    <source>
        <dbReference type="SAM" id="Phobius"/>
    </source>
</evidence>
<feature type="transmembrane region" description="Helical" evidence="12">
    <location>
        <begin position="270"/>
        <end position="291"/>
    </location>
</feature>
<keyword evidence="10 12" id="KW-0472">Membrane</keyword>
<keyword evidence="11" id="KW-0175">Coiled coil</keyword>
<dbReference type="PANTHER" id="PTHR46494">
    <property type="entry name" value="CORA FAMILY METAL ION TRANSPORTER (EUROFUNG)"/>
    <property type="match status" value="1"/>
</dbReference>
<dbReference type="PANTHER" id="PTHR46494:SF3">
    <property type="entry name" value="ZINC TRANSPORT PROTEIN ZNTB"/>
    <property type="match status" value="1"/>
</dbReference>
<keyword evidence="4" id="KW-1003">Cell membrane</keyword>
<evidence type="ECO:0000256" key="2">
    <source>
        <dbReference type="ARBA" id="ARBA00009765"/>
    </source>
</evidence>
<accession>A0A2N3KIZ4</accession>
<reference evidence="14 16" key="1">
    <citation type="submission" date="2017-09" db="EMBL/GenBank/DDBJ databases">
        <title>Biodiversity and function of Thalassospira species in the particle-attached aromatic-hydrocarbon-degrading consortia from the surface seawater of the South China Sea.</title>
        <authorList>
            <person name="Dong C."/>
            <person name="Liu R."/>
            <person name="Shao Z."/>
        </authorList>
    </citation>
    <scope>NUCLEOTIDE SEQUENCE [LARGE SCALE GENOMIC DNA]</scope>
    <source>
        <strain evidence="14 16">CSC1P2</strain>
    </source>
</reference>
<feature type="transmembrane region" description="Helical" evidence="12">
    <location>
        <begin position="303"/>
        <end position="323"/>
    </location>
</feature>
<feature type="coiled-coil region" evidence="11">
    <location>
        <begin position="229"/>
        <end position="263"/>
    </location>
</feature>
<sequence>MTPKALINAFRIDRTGKGTALSGDEFATSFPSAGEGEYLWVHLDWMEPGVAALLTEKAGLEASIVETLATRGTRPTVLFYDHGYSMNLRGVNLNKESDPADMISVRIWCSDKLVITLRNQHMRAFEDIRASIAEGTAPTSSDDFVLTLAERLIFRIDAEIRTIEENLDDLEDEIEEVPETKTLPLRLKTADMRHRLSRLRRHIAPQRDALAKFFDQKPTWEDKIHKRRARTLTDRVTRLVEELDSLRERIQIANDSLMAVETERMNRTMYWLTVIAGLFLPISFVTGLLGVNVGGIPAADNTWGFWGVSIILALLVGLEVWLFKKMRLI</sequence>
<dbReference type="EMBL" id="CP024199">
    <property type="protein sequence ID" value="AUG51553.1"/>
    <property type="molecule type" value="Genomic_DNA"/>
</dbReference>
<dbReference type="Proteomes" id="UP000233597">
    <property type="component" value="Unassembled WGS sequence"/>
</dbReference>
<dbReference type="GO" id="GO:0005886">
    <property type="term" value="C:plasma membrane"/>
    <property type="evidence" value="ECO:0007669"/>
    <property type="project" value="UniProtKB-SubCell"/>
</dbReference>
<dbReference type="Proteomes" id="UP000233458">
    <property type="component" value="Chromosome"/>
</dbReference>
<dbReference type="Gene3D" id="1.20.58.340">
    <property type="entry name" value="Magnesium transport protein CorA, transmembrane region"/>
    <property type="match status" value="2"/>
</dbReference>
<dbReference type="InterPro" id="IPR045863">
    <property type="entry name" value="CorA_TM1_TM2"/>
</dbReference>
<keyword evidence="15" id="KW-1185">Reference proteome</keyword>
<evidence type="ECO:0000313" key="13">
    <source>
        <dbReference type="EMBL" id="AUG51553.1"/>
    </source>
</evidence>
<evidence type="ECO:0000313" key="15">
    <source>
        <dbReference type="Proteomes" id="UP000233458"/>
    </source>
</evidence>
<keyword evidence="7" id="KW-0862">Zinc</keyword>
<dbReference type="EMBL" id="NWTK01000016">
    <property type="protein sequence ID" value="PKR50532.1"/>
    <property type="molecule type" value="Genomic_DNA"/>
</dbReference>
<dbReference type="OrthoDB" id="9803484at2"/>
<name>A0A2N3KIZ4_9PROT</name>
<feature type="coiled-coil region" evidence="11">
    <location>
        <begin position="153"/>
        <end position="180"/>
    </location>
</feature>
<dbReference type="KEGG" id="thac:CSC3H3_01655"/>